<keyword evidence="3" id="KW-1185">Reference proteome</keyword>
<protein>
    <submittedName>
        <fullName evidence="2">Nuclear transport factor 2 family protein</fullName>
    </submittedName>
</protein>
<dbReference type="InterPro" id="IPR032710">
    <property type="entry name" value="NTF2-like_dom_sf"/>
</dbReference>
<dbReference type="AlphaFoldDB" id="A0A940NGE2"/>
<proteinExistence type="predicted"/>
<dbReference type="Pfam" id="PF12680">
    <property type="entry name" value="SnoaL_2"/>
    <property type="match status" value="1"/>
</dbReference>
<organism evidence="2 3">
    <name type="scientific">Gottfriedia endophytica</name>
    <dbReference type="NCBI Taxonomy" id="2820819"/>
    <lineage>
        <taxon>Bacteria</taxon>
        <taxon>Bacillati</taxon>
        <taxon>Bacillota</taxon>
        <taxon>Bacilli</taxon>
        <taxon>Bacillales</taxon>
        <taxon>Bacillaceae</taxon>
        <taxon>Gottfriedia</taxon>
    </lineage>
</organism>
<dbReference type="InterPro" id="IPR037401">
    <property type="entry name" value="SnoaL-like"/>
</dbReference>
<dbReference type="RefSeq" id="WP_209401442.1">
    <property type="nucleotide sequence ID" value="NZ_JAGIYQ010000001.1"/>
</dbReference>
<evidence type="ECO:0000313" key="2">
    <source>
        <dbReference type="EMBL" id="MBP0723745.1"/>
    </source>
</evidence>
<gene>
    <name evidence="2" type="ORF">J5Y03_00945</name>
</gene>
<dbReference type="PANTHER" id="PTHR41252">
    <property type="entry name" value="BLR2505 PROTEIN"/>
    <property type="match status" value="1"/>
</dbReference>
<evidence type="ECO:0000313" key="3">
    <source>
        <dbReference type="Proteomes" id="UP000682134"/>
    </source>
</evidence>
<sequence>MLQANDNLKLVQKFFECYATGDLETMKSEILAEDVSWIIPGHHPLAGVKKGADEIVAYFATIAKANFKAEVITLSASEDHVVDVHRGWGEYGEHQVDMNWVLTYKIENGRIKEVHNFAADQHAADLFFWNVWGTELKPVPERLKNK</sequence>
<dbReference type="EMBL" id="JAGIYQ010000001">
    <property type="protein sequence ID" value="MBP0723745.1"/>
    <property type="molecule type" value="Genomic_DNA"/>
</dbReference>
<dbReference type="Proteomes" id="UP000682134">
    <property type="component" value="Unassembled WGS sequence"/>
</dbReference>
<reference evidence="2" key="1">
    <citation type="submission" date="2021-04" db="EMBL/GenBank/DDBJ databases">
        <title>Genome seq and assembly of Bacillus sp.</title>
        <authorList>
            <person name="Chhetri G."/>
        </authorList>
    </citation>
    <scope>NUCLEOTIDE SEQUENCE</scope>
    <source>
        <strain evidence="2">RG28</strain>
    </source>
</reference>
<dbReference type="SUPFAM" id="SSF54427">
    <property type="entry name" value="NTF2-like"/>
    <property type="match status" value="1"/>
</dbReference>
<comment type="caution">
    <text evidence="2">The sequence shown here is derived from an EMBL/GenBank/DDBJ whole genome shotgun (WGS) entry which is preliminary data.</text>
</comment>
<dbReference type="Gene3D" id="3.10.450.50">
    <property type="match status" value="1"/>
</dbReference>
<evidence type="ECO:0000259" key="1">
    <source>
        <dbReference type="Pfam" id="PF12680"/>
    </source>
</evidence>
<dbReference type="PANTHER" id="PTHR41252:SF1">
    <property type="entry name" value="BLR2505 PROTEIN"/>
    <property type="match status" value="1"/>
</dbReference>
<feature type="domain" description="SnoaL-like" evidence="1">
    <location>
        <begin position="11"/>
        <end position="114"/>
    </location>
</feature>
<name>A0A940NGE2_9BACI</name>
<accession>A0A940NGE2</accession>